<reference evidence="1 2" key="1">
    <citation type="submission" date="2018-11" db="EMBL/GenBank/DDBJ databases">
        <authorList>
            <consortium name="Pathogen Informatics"/>
        </authorList>
    </citation>
    <scope>NUCLEOTIDE SEQUENCE [LARGE SCALE GENOMIC DNA]</scope>
</reference>
<organism evidence="1 2">
    <name type="scientific">Dibothriocephalus latus</name>
    <name type="common">Fish tapeworm</name>
    <name type="synonym">Diphyllobothrium latum</name>
    <dbReference type="NCBI Taxonomy" id="60516"/>
    <lineage>
        <taxon>Eukaryota</taxon>
        <taxon>Metazoa</taxon>
        <taxon>Spiralia</taxon>
        <taxon>Lophotrochozoa</taxon>
        <taxon>Platyhelminthes</taxon>
        <taxon>Cestoda</taxon>
        <taxon>Eucestoda</taxon>
        <taxon>Diphyllobothriidea</taxon>
        <taxon>Diphyllobothriidae</taxon>
        <taxon>Dibothriocephalus</taxon>
    </lineage>
</organism>
<name>A0A3P7M5B3_DIBLA</name>
<dbReference type="AlphaFoldDB" id="A0A3P7M5B3"/>
<keyword evidence="2" id="KW-1185">Reference proteome</keyword>
<evidence type="ECO:0000313" key="2">
    <source>
        <dbReference type="Proteomes" id="UP000281553"/>
    </source>
</evidence>
<accession>A0A3P7M5B3</accession>
<gene>
    <name evidence="1" type="ORF">DILT_LOCUS9192</name>
</gene>
<proteinExistence type="predicted"/>
<dbReference type="OrthoDB" id="6278451at2759"/>
<dbReference type="EMBL" id="UYRU01056207">
    <property type="protein sequence ID" value="VDN13361.1"/>
    <property type="molecule type" value="Genomic_DNA"/>
</dbReference>
<sequence>MLEFLKNAGILLLGESHHSNLPMGVADNSEIVDCSIGVTSRLCKNCFLESIHTKHSYHTEKCCWGLCTCGHDDCWSSGACCRTHGDGELQEKENRPKSGGCGVDAQVLLTVEEEQRQEIELLQQRLKALPLDLVKRCNYLLRPLIDSATLTLFGLIQAGEIWSLLQCP</sequence>
<protein>
    <submittedName>
        <fullName evidence="1">Uncharacterized protein</fullName>
    </submittedName>
</protein>
<dbReference type="Proteomes" id="UP000281553">
    <property type="component" value="Unassembled WGS sequence"/>
</dbReference>
<dbReference type="Gene3D" id="2.10.110.30">
    <property type="match status" value="1"/>
</dbReference>
<evidence type="ECO:0000313" key="1">
    <source>
        <dbReference type="EMBL" id="VDN13361.1"/>
    </source>
</evidence>